<gene>
    <name evidence="2" type="ORF">MERR_LOCUS26265</name>
</gene>
<organism evidence="2 3">
    <name type="scientific">Microthlaspi erraticum</name>
    <dbReference type="NCBI Taxonomy" id="1685480"/>
    <lineage>
        <taxon>Eukaryota</taxon>
        <taxon>Viridiplantae</taxon>
        <taxon>Streptophyta</taxon>
        <taxon>Embryophyta</taxon>
        <taxon>Tracheophyta</taxon>
        <taxon>Spermatophyta</taxon>
        <taxon>Magnoliopsida</taxon>
        <taxon>eudicotyledons</taxon>
        <taxon>Gunneridae</taxon>
        <taxon>Pentapetalae</taxon>
        <taxon>rosids</taxon>
        <taxon>malvids</taxon>
        <taxon>Brassicales</taxon>
        <taxon>Brassicaceae</taxon>
        <taxon>Coluteocarpeae</taxon>
        <taxon>Microthlaspi</taxon>
    </lineage>
</organism>
<feature type="region of interest" description="Disordered" evidence="1">
    <location>
        <begin position="158"/>
        <end position="189"/>
    </location>
</feature>
<reference evidence="2" key="1">
    <citation type="submission" date="2020-01" db="EMBL/GenBank/DDBJ databases">
        <authorList>
            <person name="Mishra B."/>
        </authorList>
    </citation>
    <scope>NUCLEOTIDE SEQUENCE [LARGE SCALE GENOMIC DNA]</scope>
</reference>
<protein>
    <submittedName>
        <fullName evidence="2">Uncharacterized protein</fullName>
    </submittedName>
</protein>
<dbReference type="EMBL" id="CACVBM020001204">
    <property type="protein sequence ID" value="CAA7039030.1"/>
    <property type="molecule type" value="Genomic_DNA"/>
</dbReference>
<comment type="caution">
    <text evidence="2">The sequence shown here is derived from an EMBL/GenBank/DDBJ whole genome shotgun (WGS) entry which is preliminary data.</text>
</comment>
<sequence length="198" mass="22455">MCYGRKDPCDNSAGYNVAIIVVDGLNDPVIAAISVKCLRPKLLSLACGVLVLPVAVLTTNPWHQGESFLNRQLQPEEATRNWVLFSDINSPDLTNIWFNYHTMKVAPNIRYMRWYLQHEAKSTEGYFRLTQFSHPGLPVALYWLLFRPTVCGAPGAFIPLPRKEDKPKPGPDRKKRDSPQLAGKQNNNRSVKCLFLFI</sequence>
<feature type="compositionally biased region" description="Basic and acidic residues" evidence="1">
    <location>
        <begin position="161"/>
        <end position="178"/>
    </location>
</feature>
<evidence type="ECO:0000256" key="1">
    <source>
        <dbReference type="SAM" id="MobiDB-lite"/>
    </source>
</evidence>
<evidence type="ECO:0000313" key="2">
    <source>
        <dbReference type="EMBL" id="CAA7039030.1"/>
    </source>
</evidence>
<evidence type="ECO:0000313" key="3">
    <source>
        <dbReference type="Proteomes" id="UP000467841"/>
    </source>
</evidence>
<accession>A0A6D2JH41</accession>
<proteinExistence type="predicted"/>
<dbReference type="AlphaFoldDB" id="A0A6D2JH41"/>
<dbReference type="Proteomes" id="UP000467841">
    <property type="component" value="Unassembled WGS sequence"/>
</dbReference>
<keyword evidence="3" id="KW-1185">Reference proteome</keyword>
<name>A0A6D2JH41_9BRAS</name>